<dbReference type="EMBL" id="PJQM01003645">
    <property type="protein sequence ID" value="RCH87807.1"/>
    <property type="molecule type" value="Genomic_DNA"/>
</dbReference>
<protein>
    <submittedName>
        <fullName evidence="1">Armadillo repeat-containing protein 7</fullName>
    </submittedName>
</protein>
<dbReference type="InterPro" id="IPR011989">
    <property type="entry name" value="ARM-like"/>
</dbReference>
<dbReference type="AlphaFoldDB" id="A0A367JD04"/>
<reference evidence="1 2" key="1">
    <citation type="journal article" date="2018" name="G3 (Bethesda)">
        <title>Phylogenetic and Phylogenomic Definition of Rhizopus Species.</title>
        <authorList>
            <person name="Gryganskyi A.P."/>
            <person name="Golan J."/>
            <person name="Dolatabadi S."/>
            <person name="Mondo S."/>
            <person name="Robb S."/>
            <person name="Idnurm A."/>
            <person name="Muszewska A."/>
            <person name="Steczkiewicz K."/>
            <person name="Masonjones S."/>
            <person name="Liao H.L."/>
            <person name="Gajdeczka M.T."/>
            <person name="Anike F."/>
            <person name="Vuek A."/>
            <person name="Anishchenko I.M."/>
            <person name="Voigt K."/>
            <person name="de Hoog G.S."/>
            <person name="Smith M.E."/>
            <person name="Heitman J."/>
            <person name="Vilgalys R."/>
            <person name="Stajich J.E."/>
        </authorList>
    </citation>
    <scope>NUCLEOTIDE SEQUENCE [LARGE SCALE GENOMIC DNA]</scope>
    <source>
        <strain evidence="1 2">LSU 92-RS-03</strain>
    </source>
</reference>
<evidence type="ECO:0000313" key="2">
    <source>
        <dbReference type="Proteomes" id="UP000253551"/>
    </source>
</evidence>
<dbReference type="PANTHER" id="PTHR46263">
    <property type="entry name" value="ARMADILLO REPEAT-CONTAINING PROTEIN 7"/>
    <property type="match status" value="1"/>
</dbReference>
<sequence>MFQSKSYIEKRHGKDKANRTDYLTQLVQEYQVTTSQEARQQILAHLANFAYDPINYNTLWDLYAVDLFLDALNDSNLQEFGMGGLANICLAEPRHHEYILSQPSFRHAIVQCLDTSCTVNTQLNAMTTLMQLITQDNYTALLTAELEQYLKRIQSQKDKQTSTMASLFLKDYYHH</sequence>
<dbReference type="Proteomes" id="UP000253551">
    <property type="component" value="Unassembled WGS sequence"/>
</dbReference>
<dbReference type="SUPFAM" id="SSF48371">
    <property type="entry name" value="ARM repeat"/>
    <property type="match status" value="1"/>
</dbReference>
<dbReference type="InterPro" id="IPR016024">
    <property type="entry name" value="ARM-type_fold"/>
</dbReference>
<comment type="caution">
    <text evidence="1">The sequence shown here is derived from an EMBL/GenBank/DDBJ whole genome shotgun (WGS) entry which is preliminary data.</text>
</comment>
<accession>A0A367JD04</accession>
<name>A0A367JD04_RHIST</name>
<dbReference type="Gene3D" id="1.25.10.10">
    <property type="entry name" value="Leucine-rich Repeat Variant"/>
    <property type="match status" value="1"/>
</dbReference>
<evidence type="ECO:0000313" key="1">
    <source>
        <dbReference type="EMBL" id="RCH87807.1"/>
    </source>
</evidence>
<keyword evidence="2" id="KW-1185">Reference proteome</keyword>
<dbReference type="STRING" id="4846.A0A367JD04"/>
<proteinExistence type="predicted"/>
<gene>
    <name evidence="1" type="primary">ARMC7</name>
    <name evidence="1" type="ORF">CU098_005244</name>
</gene>
<dbReference type="PANTHER" id="PTHR46263:SF1">
    <property type="entry name" value="ARMADILLO REPEAT-CONTAINING PROTEIN 7"/>
    <property type="match status" value="1"/>
</dbReference>
<dbReference type="OrthoDB" id="201709at2759"/>
<dbReference type="InterPro" id="IPR042462">
    <property type="entry name" value="ARMC7"/>
</dbReference>
<organism evidence="1 2">
    <name type="scientific">Rhizopus stolonifer</name>
    <name type="common">Rhizopus nigricans</name>
    <dbReference type="NCBI Taxonomy" id="4846"/>
    <lineage>
        <taxon>Eukaryota</taxon>
        <taxon>Fungi</taxon>
        <taxon>Fungi incertae sedis</taxon>
        <taxon>Mucoromycota</taxon>
        <taxon>Mucoromycotina</taxon>
        <taxon>Mucoromycetes</taxon>
        <taxon>Mucorales</taxon>
        <taxon>Mucorineae</taxon>
        <taxon>Rhizopodaceae</taxon>
        <taxon>Rhizopus</taxon>
    </lineage>
</organism>